<dbReference type="CDD" id="cd05399">
    <property type="entry name" value="NT_Rel-Spo_like"/>
    <property type="match status" value="1"/>
</dbReference>
<reference evidence="4 5" key="1">
    <citation type="submission" date="2020-08" db="EMBL/GenBank/DDBJ databases">
        <title>Genome public.</title>
        <authorList>
            <person name="Liu C."/>
            <person name="Sun Q."/>
        </authorList>
    </citation>
    <scope>NUCLEOTIDE SEQUENCE [LARGE SCALE GENOMIC DNA]</scope>
    <source>
        <strain evidence="4 5">BX1</strain>
    </source>
</reference>
<dbReference type="Gene3D" id="1.10.287.860">
    <property type="entry name" value="Nucleotidyltransferase"/>
    <property type="match status" value="1"/>
</dbReference>
<proteinExistence type="predicted"/>
<organism evidence="4 5">
    <name type="scientific">Yanshouia hominis</name>
    <dbReference type="NCBI Taxonomy" id="2763673"/>
    <lineage>
        <taxon>Bacteria</taxon>
        <taxon>Bacillati</taxon>
        <taxon>Bacillota</taxon>
        <taxon>Clostridia</taxon>
        <taxon>Eubacteriales</taxon>
        <taxon>Oscillospiraceae</taxon>
        <taxon>Yanshouia</taxon>
    </lineage>
</organism>
<dbReference type="SMART" id="SM00954">
    <property type="entry name" value="RelA_SpoT"/>
    <property type="match status" value="1"/>
</dbReference>
<dbReference type="RefSeq" id="WP_262398826.1">
    <property type="nucleotide sequence ID" value="NZ_JACRTB010000003.1"/>
</dbReference>
<comment type="caution">
    <text evidence="4">The sequence shown here is derived from an EMBL/GenBank/DDBJ whole genome shotgun (WGS) entry which is preliminary data.</text>
</comment>
<evidence type="ECO:0000256" key="2">
    <source>
        <dbReference type="SAM" id="Coils"/>
    </source>
</evidence>
<dbReference type="Proteomes" id="UP000658131">
    <property type="component" value="Unassembled WGS sequence"/>
</dbReference>
<dbReference type="PANTHER" id="PTHR47837">
    <property type="entry name" value="GTP PYROPHOSPHOKINASE YJBM"/>
    <property type="match status" value="1"/>
</dbReference>
<dbReference type="Gene3D" id="3.30.460.10">
    <property type="entry name" value="Beta Polymerase, domain 2"/>
    <property type="match status" value="1"/>
</dbReference>
<evidence type="ECO:0000313" key="4">
    <source>
        <dbReference type="EMBL" id="MBC8575169.1"/>
    </source>
</evidence>
<dbReference type="SUPFAM" id="SSF81301">
    <property type="entry name" value="Nucleotidyltransferase"/>
    <property type="match status" value="1"/>
</dbReference>
<feature type="domain" description="RelA/SpoT" evidence="3">
    <location>
        <begin position="78"/>
        <end position="201"/>
    </location>
</feature>
<dbReference type="InterPro" id="IPR007685">
    <property type="entry name" value="RelA_SpoT"/>
</dbReference>
<evidence type="ECO:0000259" key="3">
    <source>
        <dbReference type="SMART" id="SM00954"/>
    </source>
</evidence>
<protein>
    <submittedName>
        <fullName evidence="4">GTP pyrophosphokinase family protein</fullName>
    </submittedName>
</protein>
<dbReference type="Pfam" id="PF04607">
    <property type="entry name" value="RelA_SpoT"/>
    <property type="match status" value="1"/>
</dbReference>
<gene>
    <name evidence="4" type="ORF">H8717_01925</name>
</gene>
<comment type="pathway">
    <text evidence="1">Purine metabolism; ppGpp biosynthesis; ppGpp from GTP: step 1/2.</text>
</comment>
<evidence type="ECO:0000256" key="1">
    <source>
        <dbReference type="ARBA" id="ARBA00004976"/>
    </source>
</evidence>
<accession>A0ABR7NFJ2</accession>
<dbReference type="EMBL" id="JACRTB010000003">
    <property type="protein sequence ID" value="MBC8575169.1"/>
    <property type="molecule type" value="Genomic_DNA"/>
</dbReference>
<sequence length="236" mass="27653">MEQFRESKLAERQATLKDFFGGNDQKELPGELLRRMFQFEELMIKYRSAIREVTTKLEILNDELSSSRERNPIESIQSRVKRPYSIAKKLRKQGKPVTVESISDSLNDVAGIRVICPFINDIYDVADMLLRQDDVKLVSKKDYIKNPKENGYRSLHLVIEIPVFFSTQKEMVRVEIQIRTVAMDFWASLEHQIRYKNDSAEVREIADELKECADIIAQTDLKMQQLRQRMLPDVPR</sequence>
<dbReference type="InterPro" id="IPR043519">
    <property type="entry name" value="NT_sf"/>
</dbReference>
<dbReference type="PANTHER" id="PTHR47837:SF2">
    <property type="entry name" value="GTP PYROPHOSPHOKINASE YWAC"/>
    <property type="match status" value="1"/>
</dbReference>
<feature type="coiled-coil region" evidence="2">
    <location>
        <begin position="43"/>
        <end position="70"/>
    </location>
</feature>
<keyword evidence="2" id="KW-0175">Coiled coil</keyword>
<evidence type="ECO:0000313" key="5">
    <source>
        <dbReference type="Proteomes" id="UP000658131"/>
    </source>
</evidence>
<dbReference type="InterPro" id="IPR052366">
    <property type="entry name" value="GTP_Pyrophosphokinase"/>
</dbReference>
<name>A0ABR7NFJ2_9FIRM</name>
<keyword evidence="5" id="KW-1185">Reference proteome</keyword>